<proteinExistence type="predicted"/>
<keyword evidence="3" id="KW-1185">Reference proteome</keyword>
<dbReference type="GO" id="GO:0004519">
    <property type="term" value="F:endonuclease activity"/>
    <property type="evidence" value="ECO:0007669"/>
    <property type="project" value="UniProtKB-KW"/>
</dbReference>
<dbReference type="InterPro" id="IPR005135">
    <property type="entry name" value="Endo/exonuclease/phosphatase"/>
</dbReference>
<dbReference type="InterPro" id="IPR050410">
    <property type="entry name" value="CCR4/nocturin_mRNA_transcr"/>
</dbReference>
<reference evidence="2 3" key="1">
    <citation type="submission" date="2020-04" db="EMBL/GenBank/DDBJ databases">
        <authorList>
            <person name="Basu S."/>
            <person name="Maruthanayagam V."/>
            <person name="Chakraborty S."/>
            <person name="Pramanik A."/>
            <person name="Mukherjee J."/>
            <person name="Brink B."/>
        </authorList>
    </citation>
    <scope>NUCLEOTIDE SEQUENCE [LARGE SCALE GENOMIC DNA]</scope>
    <source>
        <strain evidence="2 3">AP17</strain>
    </source>
</reference>
<keyword evidence="2" id="KW-0378">Hydrolase</keyword>
<protein>
    <submittedName>
        <fullName evidence="2">Endonuclease/exonuclease/phosphatase family protein</fullName>
    </submittedName>
</protein>
<dbReference type="Gene3D" id="3.60.10.10">
    <property type="entry name" value="Endonuclease/exonuclease/phosphatase"/>
    <property type="match status" value="1"/>
</dbReference>
<dbReference type="Pfam" id="PF03372">
    <property type="entry name" value="Exo_endo_phos"/>
    <property type="match status" value="1"/>
</dbReference>
<gene>
    <name evidence="2" type="ORF">HCG48_09275</name>
</gene>
<dbReference type="AlphaFoldDB" id="A0A6H1TXU8"/>
<dbReference type="SUPFAM" id="SSF56219">
    <property type="entry name" value="DNase I-like"/>
    <property type="match status" value="1"/>
</dbReference>
<dbReference type="Proteomes" id="UP000500857">
    <property type="component" value="Chromosome"/>
</dbReference>
<accession>A0A6H1TXU8</accession>
<dbReference type="EMBL" id="CP051167">
    <property type="protein sequence ID" value="QIZ70750.1"/>
    <property type="molecule type" value="Genomic_DNA"/>
</dbReference>
<keyword evidence="2" id="KW-0269">Exonuclease</keyword>
<feature type="domain" description="Endonuclease/exonuclease/phosphatase" evidence="1">
    <location>
        <begin position="9"/>
        <end position="262"/>
    </location>
</feature>
<dbReference type="PANTHER" id="PTHR12121">
    <property type="entry name" value="CARBON CATABOLITE REPRESSOR PROTEIN 4"/>
    <property type="match status" value="1"/>
</dbReference>
<name>A0A6H1TXU8_9CYAN</name>
<sequence length="271" mass="30608">MAATILKIATFNLRYDKPDPGNCAWSRRREVVAELILREAPDAIATQELLPSQRHDLHRLLPEYESIGRDRDGSGTGECCAILYRRSRLHCIEHGDFWLSETPDIPGSVSPEWQNPLPRLTTWGLFQAAEGDGAIAKGEPSRIAIFNTHLDYRSAIARERGARLIADRLAQLSPERVRAIVAGDFNDEAHSRPRQILGQPLANGIHLEDAIAALSPEEQLTFHDFRDRPFAAIDTLYCDRRFKCHGVRVNRDRPHGIWPSDHFPVSVELEV</sequence>
<dbReference type="CDD" id="cd09083">
    <property type="entry name" value="EEP-1"/>
    <property type="match status" value="1"/>
</dbReference>
<dbReference type="KEGG" id="oxy:HCG48_09275"/>
<evidence type="ECO:0000313" key="2">
    <source>
        <dbReference type="EMBL" id="QIZ70750.1"/>
    </source>
</evidence>
<dbReference type="PANTHER" id="PTHR12121:SF36">
    <property type="entry name" value="ENDONUCLEASE_EXONUCLEASE_PHOSPHATASE DOMAIN-CONTAINING PROTEIN"/>
    <property type="match status" value="1"/>
</dbReference>
<dbReference type="RefSeq" id="WP_168568905.1">
    <property type="nucleotide sequence ID" value="NZ_CP051167.1"/>
</dbReference>
<dbReference type="GO" id="GO:0000175">
    <property type="term" value="F:3'-5'-RNA exonuclease activity"/>
    <property type="evidence" value="ECO:0007669"/>
    <property type="project" value="TreeGrafter"/>
</dbReference>
<evidence type="ECO:0000259" key="1">
    <source>
        <dbReference type="Pfam" id="PF03372"/>
    </source>
</evidence>
<evidence type="ECO:0000313" key="3">
    <source>
        <dbReference type="Proteomes" id="UP000500857"/>
    </source>
</evidence>
<dbReference type="InterPro" id="IPR036691">
    <property type="entry name" value="Endo/exonu/phosph_ase_sf"/>
</dbReference>
<keyword evidence="2" id="KW-0540">Nuclease</keyword>
<keyword evidence="2" id="KW-0255">Endonuclease</keyword>
<organism evidence="2 3">
    <name type="scientific">Oxynema aestuarii AP17</name>
    <dbReference type="NCBI Taxonomy" id="2064643"/>
    <lineage>
        <taxon>Bacteria</taxon>
        <taxon>Bacillati</taxon>
        <taxon>Cyanobacteriota</taxon>
        <taxon>Cyanophyceae</taxon>
        <taxon>Oscillatoriophycideae</taxon>
        <taxon>Oscillatoriales</taxon>
        <taxon>Oscillatoriaceae</taxon>
        <taxon>Oxynema</taxon>
        <taxon>Oxynema aestuarii</taxon>
    </lineage>
</organism>